<dbReference type="Pfam" id="PF00698">
    <property type="entry name" value="Acyl_transf_1"/>
    <property type="match status" value="1"/>
</dbReference>
<evidence type="ECO:0000313" key="6">
    <source>
        <dbReference type="EMBL" id="MDO6421233.1"/>
    </source>
</evidence>
<dbReference type="PANTHER" id="PTHR42681:SF1">
    <property type="entry name" value="MALONYL-COA-ACYL CARRIER PROTEIN TRANSACYLASE, MITOCHONDRIAL"/>
    <property type="match status" value="1"/>
</dbReference>
<comment type="caution">
    <text evidence="6">The sequence shown here is derived from an EMBL/GenBank/DDBJ whole genome shotgun (WGS) entry which is preliminary data.</text>
</comment>
<dbReference type="Gene3D" id="3.30.70.250">
    <property type="entry name" value="Malonyl-CoA ACP transacylase, ACP-binding"/>
    <property type="match status" value="1"/>
</dbReference>
<dbReference type="PANTHER" id="PTHR42681">
    <property type="entry name" value="MALONYL-COA-ACYL CARRIER PROTEIN TRANSACYLASE, MITOCHONDRIAL"/>
    <property type="match status" value="1"/>
</dbReference>
<keyword evidence="3 6" id="KW-0012">Acyltransferase</keyword>
<dbReference type="SMART" id="SM00827">
    <property type="entry name" value="PKS_AT"/>
    <property type="match status" value="1"/>
</dbReference>
<dbReference type="Proteomes" id="UP001169760">
    <property type="component" value="Unassembled WGS sequence"/>
</dbReference>
<evidence type="ECO:0000256" key="2">
    <source>
        <dbReference type="ARBA" id="ARBA00022679"/>
    </source>
</evidence>
<dbReference type="SUPFAM" id="SSF55048">
    <property type="entry name" value="Probable ACP-binding domain of malonyl-CoA ACP transacylase"/>
    <property type="match status" value="1"/>
</dbReference>
<dbReference type="InterPro" id="IPR050858">
    <property type="entry name" value="Mal-CoA-ACP_Trans/PKS_FabD"/>
</dbReference>
<reference evidence="6" key="1">
    <citation type="submission" date="2023-07" db="EMBL/GenBank/DDBJ databases">
        <title>Genome content predicts the carbon catabolic preferences of heterotrophic bacteria.</title>
        <authorList>
            <person name="Gralka M."/>
        </authorList>
    </citation>
    <scope>NUCLEOTIDE SEQUENCE</scope>
    <source>
        <strain evidence="6">I3M17_2</strain>
    </source>
</reference>
<accession>A0AAW7X0S5</accession>
<dbReference type="GO" id="GO:0005829">
    <property type="term" value="C:cytosol"/>
    <property type="evidence" value="ECO:0007669"/>
    <property type="project" value="TreeGrafter"/>
</dbReference>
<dbReference type="GO" id="GO:0004314">
    <property type="term" value="F:[acyl-carrier-protein] S-malonyltransferase activity"/>
    <property type="evidence" value="ECO:0007669"/>
    <property type="project" value="UniProtKB-EC"/>
</dbReference>
<dbReference type="NCBIfam" id="TIGR00128">
    <property type="entry name" value="fabD"/>
    <property type="match status" value="1"/>
</dbReference>
<dbReference type="InterPro" id="IPR014043">
    <property type="entry name" value="Acyl_transferase_dom"/>
</dbReference>
<gene>
    <name evidence="6" type="primary">fabD</name>
    <name evidence="6" type="ORF">Q4521_01975</name>
</gene>
<dbReference type="InterPro" id="IPR016036">
    <property type="entry name" value="Malonyl_transacylase_ACP-bd"/>
</dbReference>
<feature type="domain" description="Malonyl-CoA:ACP transacylase (MAT)" evidence="5">
    <location>
        <begin position="7"/>
        <end position="335"/>
    </location>
</feature>
<evidence type="ECO:0000259" key="5">
    <source>
        <dbReference type="SMART" id="SM00827"/>
    </source>
</evidence>
<evidence type="ECO:0000256" key="3">
    <source>
        <dbReference type="ARBA" id="ARBA00023315"/>
    </source>
</evidence>
<evidence type="ECO:0000256" key="1">
    <source>
        <dbReference type="ARBA" id="ARBA00013258"/>
    </source>
</evidence>
<dbReference type="Gene3D" id="3.40.366.10">
    <property type="entry name" value="Malonyl-Coenzyme A Acyl Carrier Protein, domain 2"/>
    <property type="match status" value="1"/>
</dbReference>
<dbReference type="EC" id="2.3.1.39" evidence="1"/>
<dbReference type="SUPFAM" id="SSF52151">
    <property type="entry name" value="FabD/lysophospholipase-like"/>
    <property type="match status" value="1"/>
</dbReference>
<keyword evidence="2 6" id="KW-0808">Transferase</keyword>
<dbReference type="GO" id="GO:0006633">
    <property type="term" value="P:fatty acid biosynthetic process"/>
    <property type="evidence" value="ECO:0007669"/>
    <property type="project" value="TreeGrafter"/>
</dbReference>
<comment type="catalytic activity">
    <reaction evidence="4">
        <text>holo-[ACP] + malonyl-CoA = malonyl-[ACP] + CoA</text>
        <dbReference type="Rhea" id="RHEA:41792"/>
        <dbReference type="Rhea" id="RHEA-COMP:9623"/>
        <dbReference type="Rhea" id="RHEA-COMP:9685"/>
        <dbReference type="ChEBI" id="CHEBI:57287"/>
        <dbReference type="ChEBI" id="CHEBI:57384"/>
        <dbReference type="ChEBI" id="CHEBI:64479"/>
        <dbReference type="ChEBI" id="CHEBI:78449"/>
        <dbReference type="EC" id="2.3.1.39"/>
    </reaction>
</comment>
<sequence>MKKTAILFSGQGSQYLGMGKGLYEQHDYVRDLFANASALLGVDMEGLCFSDKGDKLSQTENTQPALFLVSFAYWQVLSKTSGLKPAYMAGHSLGELTALAAAGAMSFEQGLKLARARGLAMMKSNNECGMTAINKLPIKLLRELCESVEGFGSEFVIANFNSPEQHVLSGRLERLEAVGDILKRAGAAVFPLRVSGAFHSPFMAEAIAEFESELNQIEFQPLQVAVISNVTAAPHASSDSIKSNLLLQMTSPVRWQESIELLASEGVDSVIEAGPKNVLKKLASHINNDLEAYSLDEPEDGVLLEKALAELNNAKHKKPEFFGKCLAVAVATRNSNWDEEAYQNGVVTPYQKLKAMHESYKTAPKEITTDDVHTALSLVQTILNTKGVPADERKSRYQQIVEQTGVENQLSAEQLSAYA</sequence>
<organism evidence="6 7">
    <name type="scientific">Saccharophagus degradans</name>
    <dbReference type="NCBI Taxonomy" id="86304"/>
    <lineage>
        <taxon>Bacteria</taxon>
        <taxon>Pseudomonadati</taxon>
        <taxon>Pseudomonadota</taxon>
        <taxon>Gammaproteobacteria</taxon>
        <taxon>Cellvibrionales</taxon>
        <taxon>Cellvibrionaceae</taxon>
        <taxon>Saccharophagus</taxon>
    </lineage>
</organism>
<protein>
    <recommendedName>
        <fullName evidence="1">[acyl-carrier-protein] S-malonyltransferase</fullName>
        <ecNumber evidence="1">2.3.1.39</ecNumber>
    </recommendedName>
</protein>
<dbReference type="InterPro" id="IPR004410">
    <property type="entry name" value="Malonyl_CoA-ACP_transAc_FabD"/>
</dbReference>
<dbReference type="EMBL" id="JAUOPB010000001">
    <property type="protein sequence ID" value="MDO6421233.1"/>
    <property type="molecule type" value="Genomic_DNA"/>
</dbReference>
<name>A0AAW7X0S5_9GAMM</name>
<proteinExistence type="predicted"/>
<dbReference type="InterPro" id="IPR016035">
    <property type="entry name" value="Acyl_Trfase/lysoPLipase"/>
</dbReference>
<evidence type="ECO:0000313" key="7">
    <source>
        <dbReference type="Proteomes" id="UP001169760"/>
    </source>
</evidence>
<evidence type="ECO:0000256" key="4">
    <source>
        <dbReference type="ARBA" id="ARBA00048462"/>
    </source>
</evidence>
<dbReference type="RefSeq" id="WP_303490527.1">
    <property type="nucleotide sequence ID" value="NZ_JAUOPB010000001.1"/>
</dbReference>
<dbReference type="InterPro" id="IPR001227">
    <property type="entry name" value="Ac_transferase_dom_sf"/>
</dbReference>
<dbReference type="AlphaFoldDB" id="A0AAW7X0S5"/>